<protein>
    <submittedName>
        <fullName evidence="1">Uncharacterized protein</fullName>
    </submittedName>
</protein>
<dbReference type="OrthoDB" id="9873619at2"/>
<sequence>MLRASTTENGMRVKVLAMMALGVATTCPQVRLSALLAVLFCIGGCSGKPTVPLATVPFDVSRVGQSVSIPVTVTPENANLDYVYIVGVFLWNPDRDPRLVDLRTYPPRQRLYLRVRVWHIVDGQAVAVRVSDRDFDYDIRSGTFTSRPSMSERRSDIAYVKAVAGRDDVEEMDSVHFRFEEYGEYRVDVETVADTELLHSIPSWLTVQRDFPHGK</sequence>
<reference evidence="1 2" key="1">
    <citation type="submission" date="2019-06" db="EMBL/GenBank/DDBJ databases">
        <title>A complete genome sequence for Luteibacter pinisoli MAH-14.</title>
        <authorList>
            <person name="Baltrus D.A."/>
        </authorList>
    </citation>
    <scope>NUCLEOTIDE SEQUENCE [LARGE SCALE GENOMIC DNA]</scope>
    <source>
        <strain evidence="1 2">MAH-14</strain>
    </source>
</reference>
<dbReference type="RefSeq" id="WP_139979434.1">
    <property type="nucleotide sequence ID" value="NZ_CP041046.1"/>
</dbReference>
<accession>A0A4Y5YYV2</accession>
<dbReference type="AlphaFoldDB" id="A0A4Y5YYV2"/>
<name>A0A4Y5YYV2_9GAMM</name>
<organism evidence="1 2">
    <name type="scientific">Luteibacter pinisoli</name>
    <dbReference type="NCBI Taxonomy" id="2589080"/>
    <lineage>
        <taxon>Bacteria</taxon>
        <taxon>Pseudomonadati</taxon>
        <taxon>Pseudomonadota</taxon>
        <taxon>Gammaproteobacteria</taxon>
        <taxon>Lysobacterales</taxon>
        <taxon>Rhodanobacteraceae</taxon>
        <taxon>Luteibacter</taxon>
    </lineage>
</organism>
<dbReference type="KEGG" id="lpy:FIV34_02710"/>
<proteinExistence type="predicted"/>
<evidence type="ECO:0000313" key="2">
    <source>
        <dbReference type="Proteomes" id="UP000316093"/>
    </source>
</evidence>
<keyword evidence="2" id="KW-1185">Reference proteome</keyword>
<evidence type="ECO:0000313" key="1">
    <source>
        <dbReference type="EMBL" id="QDE38190.1"/>
    </source>
</evidence>
<dbReference type="EMBL" id="CP041046">
    <property type="protein sequence ID" value="QDE38190.1"/>
    <property type="molecule type" value="Genomic_DNA"/>
</dbReference>
<dbReference type="Proteomes" id="UP000316093">
    <property type="component" value="Chromosome"/>
</dbReference>
<gene>
    <name evidence="1" type="ORF">FIV34_02710</name>
</gene>